<protein>
    <submittedName>
        <fullName evidence="7">ABR080Wp</fullName>
    </submittedName>
</protein>
<comment type="subcellular location">
    <subcellularLocation>
        <location evidence="1">Endomembrane system</location>
        <topology evidence="1">Multi-pass membrane protein</topology>
    </subcellularLocation>
</comment>
<dbReference type="OrthoDB" id="10032492at2759"/>
<dbReference type="GO" id="GO:0030036">
    <property type="term" value="P:actin cytoskeleton organization"/>
    <property type="evidence" value="ECO:0007669"/>
    <property type="project" value="EnsemblFungi"/>
</dbReference>
<dbReference type="OMA" id="YRSQHRI"/>
<dbReference type="RefSeq" id="NP_983026.2">
    <property type="nucleotide sequence ID" value="NM_208379.2"/>
</dbReference>
<evidence type="ECO:0000259" key="6">
    <source>
        <dbReference type="Pfam" id="PF10277"/>
    </source>
</evidence>
<dbReference type="GeneID" id="4619130"/>
<keyword evidence="8" id="KW-1185">Reference proteome</keyword>
<evidence type="ECO:0000256" key="2">
    <source>
        <dbReference type="ARBA" id="ARBA00022692"/>
    </source>
</evidence>
<dbReference type="GO" id="GO:0012505">
    <property type="term" value="C:endomembrane system"/>
    <property type="evidence" value="ECO:0007669"/>
    <property type="project" value="UniProtKB-SubCell"/>
</dbReference>
<dbReference type="GO" id="GO:0005886">
    <property type="term" value="C:plasma membrane"/>
    <property type="evidence" value="ECO:0000318"/>
    <property type="project" value="GO_Central"/>
</dbReference>
<evidence type="ECO:0000313" key="8">
    <source>
        <dbReference type="Proteomes" id="UP000000591"/>
    </source>
</evidence>
<dbReference type="Proteomes" id="UP000000591">
    <property type="component" value="Chromosome II"/>
</dbReference>
<dbReference type="STRING" id="284811.Q75DE7"/>
<sequence>MGFPPPGNYFFLVPWIAVIPWCGMLIAMLVCWSVQGHPIYWFMDGDQFPVYISDIGATNLQPLFVTCVAWQGLWYCIMVACEFFQRSGHWPLPWLARQRLPADVEPVSSSSYMGSELSMRVRYAELLSSSRFLMPPYYTKHERNLIFASFVLGLIGELAILMCAIFSTAKFHKVHLSMVGVFVSMMYFSILCAAIEYLSMGRHYARLHPLAGSAAHVGSASSRHGHVWNKLTVSGTVKMVWLFLAAAWAICFGAVKNPSISASFEWVLAFWLCAYYVIVSVDFYMGSRYKESKYFHQITNFSGYYKYDQLVLGEAKLHVERVGHDAGQDYRGNTPVDIVT</sequence>
<feature type="transmembrane region" description="Helical" evidence="5">
    <location>
        <begin position="267"/>
        <end position="285"/>
    </location>
</feature>
<dbReference type="FunCoup" id="Q75DE7">
    <property type="interactions" value="71"/>
</dbReference>
<dbReference type="InterPro" id="IPR050911">
    <property type="entry name" value="DRAM/TMEM150_Autophagy_Mod"/>
</dbReference>
<evidence type="ECO:0000256" key="3">
    <source>
        <dbReference type="ARBA" id="ARBA00022989"/>
    </source>
</evidence>
<feature type="transmembrane region" description="Helical" evidence="5">
    <location>
        <begin position="145"/>
        <end position="169"/>
    </location>
</feature>
<keyword evidence="4 5" id="KW-0472">Membrane</keyword>
<evidence type="ECO:0000256" key="5">
    <source>
        <dbReference type="SAM" id="Phobius"/>
    </source>
</evidence>
<dbReference type="Pfam" id="PF10277">
    <property type="entry name" value="Frag1"/>
    <property type="match status" value="1"/>
</dbReference>
<keyword evidence="3 5" id="KW-1133">Transmembrane helix</keyword>
<dbReference type="InterPro" id="IPR019402">
    <property type="entry name" value="CWH43_N"/>
</dbReference>
<dbReference type="eggNOG" id="ENOG502RZQS">
    <property type="taxonomic scope" value="Eukaryota"/>
</dbReference>
<accession>Q75DE7</accession>
<keyword evidence="2 5" id="KW-0812">Transmembrane</keyword>
<gene>
    <name evidence="7" type="ORF">AGOS_ABR080W</name>
</gene>
<feature type="transmembrane region" description="Helical" evidence="5">
    <location>
        <begin position="239"/>
        <end position="255"/>
    </location>
</feature>
<dbReference type="HOGENOM" id="CLU_050573_1_0_1"/>
<feature type="transmembrane region" description="Helical" evidence="5">
    <location>
        <begin position="175"/>
        <end position="198"/>
    </location>
</feature>
<feature type="domain" description="CWH43-like N-terminal" evidence="6">
    <location>
        <begin position="9"/>
        <end position="285"/>
    </location>
</feature>
<name>Q75DE7_EREGS</name>
<dbReference type="KEGG" id="ago:AGOS_ABR080W"/>
<proteinExistence type="predicted"/>
<dbReference type="EMBL" id="AE016815">
    <property type="protein sequence ID" value="AAS50850.2"/>
    <property type="molecule type" value="Genomic_DNA"/>
</dbReference>
<dbReference type="GO" id="GO:0007033">
    <property type="term" value="P:vacuole organization"/>
    <property type="evidence" value="ECO:0007669"/>
    <property type="project" value="EnsemblFungi"/>
</dbReference>
<dbReference type="PANTHER" id="PTHR21324:SF2">
    <property type="entry name" value="EG:22E5.9 PROTEIN"/>
    <property type="match status" value="1"/>
</dbReference>
<reference evidence="7 8" key="1">
    <citation type="journal article" date="2004" name="Science">
        <title>The Ashbya gossypii genome as a tool for mapping the ancient Saccharomyces cerevisiae genome.</title>
        <authorList>
            <person name="Dietrich F.S."/>
            <person name="Voegeli S."/>
            <person name="Brachat S."/>
            <person name="Lerch A."/>
            <person name="Gates K."/>
            <person name="Steiner S."/>
            <person name="Mohr C."/>
            <person name="Pohlmann R."/>
            <person name="Luedi P."/>
            <person name="Choi S."/>
            <person name="Wing R.A."/>
            <person name="Flavier A."/>
            <person name="Gaffney T.D."/>
            <person name="Philippsen P."/>
        </authorList>
    </citation>
    <scope>NUCLEOTIDE SEQUENCE [LARGE SCALE GENOMIC DNA]</scope>
    <source>
        <strain evidence="8">ATCC 10895 / CBS 109.51 / FGSC 9923 / NRRL Y-1056</strain>
    </source>
</reference>
<organism evidence="7 8">
    <name type="scientific">Eremothecium gossypii (strain ATCC 10895 / CBS 109.51 / FGSC 9923 / NRRL Y-1056)</name>
    <name type="common">Yeast</name>
    <name type="synonym">Ashbya gossypii</name>
    <dbReference type="NCBI Taxonomy" id="284811"/>
    <lineage>
        <taxon>Eukaryota</taxon>
        <taxon>Fungi</taxon>
        <taxon>Dikarya</taxon>
        <taxon>Ascomycota</taxon>
        <taxon>Saccharomycotina</taxon>
        <taxon>Saccharomycetes</taxon>
        <taxon>Saccharomycetales</taxon>
        <taxon>Saccharomycetaceae</taxon>
        <taxon>Eremothecium</taxon>
    </lineage>
</organism>
<dbReference type="PANTHER" id="PTHR21324">
    <property type="entry name" value="FASTING-INDUCIBLE INTEGRAL MEMBRANE PROTEIN TM6P1-RELATED"/>
    <property type="match status" value="1"/>
</dbReference>
<reference evidence="8" key="2">
    <citation type="journal article" date="2013" name="G3 (Bethesda)">
        <title>Genomes of Ashbya fungi isolated from insects reveal four mating-type loci, numerous translocations, lack of transposons, and distinct gene duplications.</title>
        <authorList>
            <person name="Dietrich F.S."/>
            <person name="Voegeli S."/>
            <person name="Kuo S."/>
            <person name="Philippsen P."/>
        </authorList>
    </citation>
    <scope>GENOME REANNOTATION</scope>
    <source>
        <strain evidence="8">ATCC 10895 / CBS 109.51 / FGSC 9923 / NRRL Y-1056</strain>
    </source>
</reference>
<evidence type="ECO:0000313" key="7">
    <source>
        <dbReference type="EMBL" id="AAS50850.2"/>
    </source>
</evidence>
<dbReference type="GO" id="GO:0061093">
    <property type="term" value="P:negative regulation of phospholipid translocation"/>
    <property type="evidence" value="ECO:0007669"/>
    <property type="project" value="EnsemblFungi"/>
</dbReference>
<evidence type="ECO:0000256" key="1">
    <source>
        <dbReference type="ARBA" id="ARBA00004127"/>
    </source>
</evidence>
<feature type="transmembrane region" description="Helical" evidence="5">
    <location>
        <begin position="12"/>
        <end position="34"/>
    </location>
</feature>
<evidence type="ECO:0000256" key="4">
    <source>
        <dbReference type="ARBA" id="ARBA00023136"/>
    </source>
</evidence>
<dbReference type="AlphaFoldDB" id="Q75DE7"/>
<dbReference type="InParanoid" id="Q75DE7"/>